<sequence>MTLYAALPEYRHVALEESYVLGITMTPYRLDFQLELVVKREHPLFREPCGGEVYSPVHGTLRFDPLKEISWESGGPPAIDADGSKDYGNLEVLAWGGSYYRFEGGFGTIKLRANRPTLIYHD</sequence>
<name>A0A3P1WSA0_9ACTN</name>
<dbReference type="OrthoDB" id="7876709at2"/>
<evidence type="ECO:0000313" key="2">
    <source>
        <dbReference type="Proteomes" id="UP000280935"/>
    </source>
</evidence>
<dbReference type="RefSeq" id="WP_125228655.1">
    <property type="nucleotide sequence ID" value="NZ_RQYT01000033.1"/>
</dbReference>
<evidence type="ECO:0000313" key="1">
    <source>
        <dbReference type="EMBL" id="RRD48647.1"/>
    </source>
</evidence>
<organism evidence="1 2">
    <name type="scientific">Arachnia propionica</name>
    <dbReference type="NCBI Taxonomy" id="1750"/>
    <lineage>
        <taxon>Bacteria</taxon>
        <taxon>Bacillati</taxon>
        <taxon>Actinomycetota</taxon>
        <taxon>Actinomycetes</taxon>
        <taxon>Propionibacteriales</taxon>
        <taxon>Propionibacteriaceae</taxon>
        <taxon>Arachnia</taxon>
    </lineage>
</organism>
<dbReference type="Proteomes" id="UP000280935">
    <property type="component" value="Unassembled WGS sequence"/>
</dbReference>
<protein>
    <submittedName>
        <fullName evidence="1">Uncharacterized protein</fullName>
    </submittedName>
</protein>
<proteinExistence type="predicted"/>
<comment type="caution">
    <text evidence="1">The sequence shown here is derived from an EMBL/GenBank/DDBJ whole genome shotgun (WGS) entry which is preliminary data.</text>
</comment>
<dbReference type="AlphaFoldDB" id="A0A3P1WSA0"/>
<accession>A0A3P1WSA0</accession>
<gene>
    <name evidence="1" type="ORF">EII35_11730</name>
</gene>
<dbReference type="EMBL" id="RQYT01000033">
    <property type="protein sequence ID" value="RRD48647.1"/>
    <property type="molecule type" value="Genomic_DNA"/>
</dbReference>
<reference evidence="1 2" key="1">
    <citation type="submission" date="2018-11" db="EMBL/GenBank/DDBJ databases">
        <title>Genomes From Bacteria Associated with the Canine Oral Cavity: a Test Case for Automated Genome-Based Taxonomic Assignment.</title>
        <authorList>
            <person name="Coil D.A."/>
            <person name="Jospin G."/>
            <person name="Darling A.E."/>
            <person name="Wallis C."/>
            <person name="Davis I.J."/>
            <person name="Harris S."/>
            <person name="Eisen J.A."/>
            <person name="Holcombe L.J."/>
            <person name="O'Flynn C."/>
        </authorList>
    </citation>
    <scope>NUCLEOTIDE SEQUENCE [LARGE SCALE GENOMIC DNA]</scope>
    <source>
        <strain evidence="1 2">OH2822_COT-296</strain>
    </source>
</reference>